<evidence type="ECO:0000256" key="2">
    <source>
        <dbReference type="SAM" id="MobiDB-lite"/>
    </source>
</evidence>
<dbReference type="SUPFAM" id="SSF48371">
    <property type="entry name" value="ARM repeat"/>
    <property type="match status" value="1"/>
</dbReference>
<feature type="compositionally biased region" description="Low complexity" evidence="2">
    <location>
        <begin position="45"/>
        <end position="64"/>
    </location>
</feature>
<dbReference type="InParanoid" id="A0A316V3N0"/>
<protein>
    <submittedName>
        <fullName evidence="3">Uncharacterized protein</fullName>
    </submittedName>
</protein>
<dbReference type="Proteomes" id="UP000245771">
    <property type="component" value="Unassembled WGS sequence"/>
</dbReference>
<feature type="compositionally biased region" description="Gly residues" evidence="2">
    <location>
        <begin position="1"/>
        <end position="10"/>
    </location>
</feature>
<sequence length="492" mass="52280">MSGPLGGTSASGGSVVGSQSNAPRRRRKNQTSRNNRTQSAQHPNQMGFGQPGPQGHHQQQFGAGPPRGGPGGHLNNQMPPPGMLPHPPQSTGMGWGLSIDEDPVDFILDDLDKLSGRDIASARYRRNHELINLIFDSRKIENLQPSESPYAGKDQEALRSQLNETQNEIEKLQSNHSTKFRRWREELQEHDDLLHAPPKRLKVQLEEEEKKRLEEADIEEVNASGEAIPAWKSMPSKGRILGAGYIRAKTPEEVRKLLPKAPEPEPEPEQKPAVAAGTQAQPAAPTSTGQPLQAVPGASQPVAGANGAPVQQAAVPSLPQAALPEQASNLTDAMQLDGNAEDDEEDEEEDDDDDEGDDDDDEDDGDAEADEDAPDDEDAEADADGDADADESNALPTSQPANETLESADASMAAVGDDTFATAADDAADGAVINAEGIANTNDADMGTNDVLDAEPQSEAKDVVQKSMDAIPPVETIEAVSGEGNAPEESNS</sequence>
<evidence type="ECO:0000313" key="4">
    <source>
        <dbReference type="Proteomes" id="UP000245771"/>
    </source>
</evidence>
<feature type="compositionally biased region" description="Low complexity" evidence="2">
    <location>
        <begin position="271"/>
        <end position="291"/>
    </location>
</feature>
<feature type="compositionally biased region" description="Acidic residues" evidence="2">
    <location>
        <begin position="339"/>
        <end position="391"/>
    </location>
</feature>
<gene>
    <name evidence="3" type="ORF">FA14DRAFT_85376</name>
</gene>
<feature type="compositionally biased region" description="Low complexity" evidence="2">
    <location>
        <begin position="11"/>
        <end position="20"/>
    </location>
</feature>
<evidence type="ECO:0000256" key="1">
    <source>
        <dbReference type="SAM" id="Coils"/>
    </source>
</evidence>
<dbReference type="RefSeq" id="XP_025352458.1">
    <property type="nucleotide sequence ID" value="XM_025502997.1"/>
</dbReference>
<reference evidence="3 4" key="1">
    <citation type="journal article" date="2018" name="Mol. Biol. Evol.">
        <title>Broad Genomic Sampling Reveals a Smut Pathogenic Ancestry of the Fungal Clade Ustilaginomycotina.</title>
        <authorList>
            <person name="Kijpornyongpan T."/>
            <person name="Mondo S.J."/>
            <person name="Barry K."/>
            <person name="Sandor L."/>
            <person name="Lee J."/>
            <person name="Lipzen A."/>
            <person name="Pangilinan J."/>
            <person name="LaButti K."/>
            <person name="Hainaut M."/>
            <person name="Henrissat B."/>
            <person name="Grigoriev I.V."/>
            <person name="Spatafora J.W."/>
            <person name="Aime M.C."/>
        </authorList>
    </citation>
    <scope>NUCLEOTIDE SEQUENCE [LARGE SCALE GENOMIC DNA]</scope>
    <source>
        <strain evidence="3 4">MCA 3882</strain>
    </source>
</reference>
<dbReference type="GeneID" id="37024778"/>
<proteinExistence type="predicted"/>
<feature type="region of interest" description="Disordered" evidence="2">
    <location>
        <begin position="251"/>
        <end position="413"/>
    </location>
</feature>
<keyword evidence="4" id="KW-1185">Reference proteome</keyword>
<organism evidence="3 4">
    <name type="scientific">Meira miltonrushii</name>
    <dbReference type="NCBI Taxonomy" id="1280837"/>
    <lineage>
        <taxon>Eukaryota</taxon>
        <taxon>Fungi</taxon>
        <taxon>Dikarya</taxon>
        <taxon>Basidiomycota</taxon>
        <taxon>Ustilaginomycotina</taxon>
        <taxon>Exobasidiomycetes</taxon>
        <taxon>Exobasidiales</taxon>
        <taxon>Brachybasidiaceae</taxon>
        <taxon>Meira</taxon>
    </lineage>
</organism>
<feature type="region of interest" description="Disordered" evidence="2">
    <location>
        <begin position="1"/>
        <end position="99"/>
    </location>
</feature>
<name>A0A316V3N0_9BASI</name>
<feature type="coiled-coil region" evidence="1">
    <location>
        <begin position="155"/>
        <end position="182"/>
    </location>
</feature>
<feature type="compositionally biased region" description="Pro residues" evidence="2">
    <location>
        <begin position="78"/>
        <end position="88"/>
    </location>
</feature>
<dbReference type="EMBL" id="KZ819606">
    <property type="protein sequence ID" value="PWN32156.1"/>
    <property type="molecule type" value="Genomic_DNA"/>
</dbReference>
<dbReference type="OrthoDB" id="5321006at2759"/>
<dbReference type="STRING" id="1280837.A0A316V3N0"/>
<dbReference type="AlphaFoldDB" id="A0A316V3N0"/>
<feature type="compositionally biased region" description="Polar residues" evidence="2">
    <location>
        <begin position="31"/>
        <end position="44"/>
    </location>
</feature>
<accession>A0A316V3N0</accession>
<keyword evidence="1" id="KW-0175">Coiled coil</keyword>
<feature type="region of interest" description="Disordered" evidence="2">
    <location>
        <begin position="439"/>
        <end position="492"/>
    </location>
</feature>
<evidence type="ECO:0000313" key="3">
    <source>
        <dbReference type="EMBL" id="PWN32156.1"/>
    </source>
</evidence>
<dbReference type="InterPro" id="IPR016024">
    <property type="entry name" value="ARM-type_fold"/>
</dbReference>
<feature type="compositionally biased region" description="Polar residues" evidence="2">
    <location>
        <begin position="394"/>
        <end position="405"/>
    </location>
</feature>